<protein>
    <recommendedName>
        <fullName evidence="3">Arylsulfatase</fullName>
    </recommendedName>
</protein>
<sequence>MTQKPIEGVSMMYSFADGNAKSRRPTQYFEMFANRAIYNKGWIACTTPTAPRREALPKPVDLINSYKWELYDTTKDFSEADDLAATMPDKLQELQLLFYAEAARHKVLPLDNSKVARLDPSIRPSLTGERTTFTYHQGMTRIPESAIPDIKNKSWSIVADVEVKGGTTGTIVTQGGLTGGWALYLDKGKPVFHYNYLDIAHYNVAAKNPLTPGKHTITMQFTYDGGGIGKGGTATLAVDGREVANGRFEKTVPIRFSLDEGLDVGEDSGTPVNLDYDVPFKFTGKINEVVIDIGESGLKAGDVKTLEGSKKRVAVVRE</sequence>
<reference evidence="1" key="1">
    <citation type="submission" date="2020-06" db="EMBL/GenBank/DDBJ databases">
        <title>Legume-microbial interactions unlock mineral nutrients during tropical forest succession.</title>
        <authorList>
            <person name="Epihov D.Z."/>
        </authorList>
    </citation>
    <scope>NUCLEOTIDE SEQUENCE [LARGE SCALE GENOMIC DNA]</scope>
    <source>
        <strain evidence="1">Pan2503</strain>
    </source>
</reference>
<dbReference type="AlphaFoldDB" id="A0A7V8SZ87"/>
<dbReference type="SUPFAM" id="SSF53649">
    <property type="entry name" value="Alkaline phosphatase-like"/>
    <property type="match status" value="1"/>
</dbReference>
<organism evidence="1 2">
    <name type="scientific">Candidatus Acidiferrum panamense</name>
    <dbReference type="NCBI Taxonomy" id="2741543"/>
    <lineage>
        <taxon>Bacteria</taxon>
        <taxon>Pseudomonadati</taxon>
        <taxon>Acidobacteriota</taxon>
        <taxon>Terriglobia</taxon>
        <taxon>Candidatus Acidiferrales</taxon>
        <taxon>Candidatus Acidiferrum</taxon>
    </lineage>
</organism>
<keyword evidence="2" id="KW-1185">Reference proteome</keyword>
<name>A0A7V8SZ87_9BACT</name>
<gene>
    <name evidence="1" type="ORF">HRJ53_22940</name>
</gene>
<accession>A0A7V8SZ87</accession>
<dbReference type="EMBL" id="JACDQQ010002218">
    <property type="protein sequence ID" value="MBA0087853.1"/>
    <property type="molecule type" value="Genomic_DNA"/>
</dbReference>
<dbReference type="Gene3D" id="2.60.120.200">
    <property type="match status" value="1"/>
</dbReference>
<dbReference type="InterPro" id="IPR013320">
    <property type="entry name" value="ConA-like_dom_sf"/>
</dbReference>
<dbReference type="Gene3D" id="3.30.1120.10">
    <property type="match status" value="1"/>
</dbReference>
<evidence type="ECO:0008006" key="3">
    <source>
        <dbReference type="Google" id="ProtNLM"/>
    </source>
</evidence>
<evidence type="ECO:0000313" key="1">
    <source>
        <dbReference type="EMBL" id="MBA0087853.1"/>
    </source>
</evidence>
<evidence type="ECO:0000313" key="2">
    <source>
        <dbReference type="Proteomes" id="UP000567293"/>
    </source>
</evidence>
<proteinExistence type="predicted"/>
<comment type="caution">
    <text evidence="1">The sequence shown here is derived from an EMBL/GenBank/DDBJ whole genome shotgun (WGS) entry which is preliminary data.</text>
</comment>
<dbReference type="Proteomes" id="UP000567293">
    <property type="component" value="Unassembled WGS sequence"/>
</dbReference>
<dbReference type="SUPFAM" id="SSF49899">
    <property type="entry name" value="Concanavalin A-like lectins/glucanases"/>
    <property type="match status" value="1"/>
</dbReference>
<dbReference type="InterPro" id="IPR017850">
    <property type="entry name" value="Alkaline_phosphatase_core_sf"/>
</dbReference>